<evidence type="ECO:0000313" key="6">
    <source>
        <dbReference type="Proteomes" id="UP000221011"/>
    </source>
</evidence>
<dbReference type="AlphaFoldDB" id="A0A291QL80"/>
<evidence type="ECO:0000313" key="5">
    <source>
        <dbReference type="EMBL" id="ATL32205.1"/>
    </source>
</evidence>
<keyword evidence="6" id="KW-1185">Reference proteome</keyword>
<dbReference type="PANTHER" id="PTHR48085:SF5">
    <property type="entry name" value="CADMIUM_ZINC-TRANSPORTING ATPASE HMA4-RELATED"/>
    <property type="match status" value="1"/>
</dbReference>
<dbReference type="InterPro" id="IPR051014">
    <property type="entry name" value="Cation_Transport_ATPase_IB"/>
</dbReference>
<feature type="transmembrane region" description="Helical" evidence="3">
    <location>
        <begin position="32"/>
        <end position="49"/>
    </location>
</feature>
<name>A0A291QL80_9ACTN</name>
<sequence length="162" mass="16611">MVLLTGTAAVLTAGGVAWLTGARGLADVFWELGTVAAVIPAVGWVLAALRRGQAGVDLIAVFALGGTLAAGEYLVGALIALMLATDRTVEAAARRRASHDLRDLLEHAPRSAHRRTDTGMATVPLREVAISDLLVVCSGGVVPVDGRVESAAAVLDESGAHR</sequence>
<evidence type="ECO:0000256" key="2">
    <source>
        <dbReference type="ARBA" id="ARBA00006024"/>
    </source>
</evidence>
<proteinExistence type="inferred from homology"/>
<dbReference type="PANTHER" id="PTHR48085">
    <property type="entry name" value="CADMIUM/ZINC-TRANSPORTING ATPASE HMA2-RELATED"/>
    <property type="match status" value="1"/>
</dbReference>
<evidence type="ECO:0000256" key="1">
    <source>
        <dbReference type="ARBA" id="ARBA00004141"/>
    </source>
</evidence>
<dbReference type="InterPro" id="IPR008250">
    <property type="entry name" value="ATPase_P-typ_transduc_dom_A_sf"/>
</dbReference>
<dbReference type="InterPro" id="IPR059000">
    <property type="entry name" value="ATPase_P-type_domA"/>
</dbReference>
<keyword evidence="3" id="KW-1133">Transmembrane helix</keyword>
<dbReference type="GO" id="GO:0015086">
    <property type="term" value="F:cadmium ion transmembrane transporter activity"/>
    <property type="evidence" value="ECO:0007669"/>
    <property type="project" value="TreeGrafter"/>
</dbReference>
<dbReference type="SUPFAM" id="SSF81653">
    <property type="entry name" value="Calcium ATPase, transduction domain A"/>
    <property type="match status" value="1"/>
</dbReference>
<evidence type="ECO:0000259" key="4">
    <source>
        <dbReference type="Pfam" id="PF00122"/>
    </source>
</evidence>
<protein>
    <submittedName>
        <fullName evidence="5">Cation-transporting ATPase</fullName>
    </submittedName>
</protein>
<dbReference type="Pfam" id="PF00122">
    <property type="entry name" value="E1-E2_ATPase"/>
    <property type="match status" value="1"/>
</dbReference>
<keyword evidence="3" id="KW-0472">Membrane</keyword>
<reference evidence="5 6" key="1">
    <citation type="submission" date="2017-08" db="EMBL/GenBank/DDBJ databases">
        <title>Complete Genome Sequence of Streptomyces formicae KY5, the formicamycin producer.</title>
        <authorList>
            <person name="Holmes N.A."/>
            <person name="Devine R."/>
            <person name="Qin Z."/>
            <person name="Seipke R.F."/>
            <person name="Wilkinson B."/>
            <person name="Hutchings M.I."/>
        </authorList>
    </citation>
    <scope>NUCLEOTIDE SEQUENCE [LARGE SCALE GENOMIC DNA]</scope>
    <source>
        <strain evidence="5 6">KY5</strain>
    </source>
</reference>
<feature type="domain" description="P-type ATPase A" evidence="4">
    <location>
        <begin position="107"/>
        <end position="158"/>
    </location>
</feature>
<comment type="subcellular location">
    <subcellularLocation>
        <location evidence="1">Membrane</location>
        <topology evidence="1">Multi-pass membrane protein</topology>
    </subcellularLocation>
</comment>
<organism evidence="5 6">
    <name type="scientific">Streptomyces formicae</name>
    <dbReference type="NCBI Taxonomy" id="1616117"/>
    <lineage>
        <taxon>Bacteria</taxon>
        <taxon>Bacillati</taxon>
        <taxon>Actinomycetota</taxon>
        <taxon>Actinomycetes</taxon>
        <taxon>Kitasatosporales</taxon>
        <taxon>Streptomycetaceae</taxon>
        <taxon>Streptomyces</taxon>
    </lineage>
</organism>
<accession>A0A291QL80</accession>
<comment type="similarity">
    <text evidence="2">Belongs to the cation transport ATPase (P-type) (TC 3.A.3) family. Type IB subfamily.</text>
</comment>
<dbReference type="GO" id="GO:0016020">
    <property type="term" value="C:membrane"/>
    <property type="evidence" value="ECO:0007669"/>
    <property type="project" value="TreeGrafter"/>
</dbReference>
<evidence type="ECO:0000256" key="3">
    <source>
        <dbReference type="SAM" id="Phobius"/>
    </source>
</evidence>
<dbReference type="EMBL" id="CP022685">
    <property type="protein sequence ID" value="ATL32205.1"/>
    <property type="molecule type" value="Genomic_DNA"/>
</dbReference>
<dbReference type="KEGG" id="sfk:KY5_7187"/>
<dbReference type="Gene3D" id="2.70.150.10">
    <property type="entry name" value="Calcium-transporting ATPase, cytoplasmic transduction domain A"/>
    <property type="match status" value="1"/>
</dbReference>
<gene>
    <name evidence="5" type="ORF">KY5_7187</name>
</gene>
<dbReference type="Proteomes" id="UP000221011">
    <property type="component" value="Chromosome"/>
</dbReference>
<keyword evidence="3" id="KW-0812">Transmembrane</keyword>
<feature type="transmembrane region" description="Helical" evidence="3">
    <location>
        <begin position="61"/>
        <end position="84"/>
    </location>
</feature>